<accession>A0A8S1HA41</accession>
<reference evidence="1" key="1">
    <citation type="submission" date="2020-10" db="EMBL/GenBank/DDBJ databases">
        <authorList>
            <person name="Kikuchi T."/>
        </authorList>
    </citation>
    <scope>NUCLEOTIDE SEQUENCE</scope>
    <source>
        <strain evidence="1">NKZ352</strain>
    </source>
</reference>
<dbReference type="OrthoDB" id="5875894at2759"/>
<name>A0A8S1HA41_9PELO</name>
<organism evidence="1 2">
    <name type="scientific">Caenorhabditis auriculariae</name>
    <dbReference type="NCBI Taxonomy" id="2777116"/>
    <lineage>
        <taxon>Eukaryota</taxon>
        <taxon>Metazoa</taxon>
        <taxon>Ecdysozoa</taxon>
        <taxon>Nematoda</taxon>
        <taxon>Chromadorea</taxon>
        <taxon>Rhabditida</taxon>
        <taxon>Rhabditina</taxon>
        <taxon>Rhabditomorpha</taxon>
        <taxon>Rhabditoidea</taxon>
        <taxon>Rhabditidae</taxon>
        <taxon>Peloderinae</taxon>
        <taxon>Caenorhabditis</taxon>
    </lineage>
</organism>
<comment type="caution">
    <text evidence="1">The sequence shown here is derived from an EMBL/GenBank/DDBJ whole genome shotgun (WGS) entry which is preliminary data.</text>
</comment>
<protein>
    <submittedName>
        <fullName evidence="1">Uncharacterized protein</fullName>
    </submittedName>
</protein>
<proteinExistence type="predicted"/>
<gene>
    <name evidence="1" type="ORF">CAUJ_LOCUS8034</name>
</gene>
<dbReference type="EMBL" id="CAJGYM010000025">
    <property type="protein sequence ID" value="CAD6192115.1"/>
    <property type="molecule type" value="Genomic_DNA"/>
</dbReference>
<evidence type="ECO:0000313" key="2">
    <source>
        <dbReference type="Proteomes" id="UP000835052"/>
    </source>
</evidence>
<evidence type="ECO:0000313" key="1">
    <source>
        <dbReference type="EMBL" id="CAD6192115.1"/>
    </source>
</evidence>
<dbReference type="Proteomes" id="UP000835052">
    <property type="component" value="Unassembled WGS sequence"/>
</dbReference>
<sequence>MMLKVKEQRNGEYLSMAEDIMKKAEVDPSYKRPPDEPWHVCMSDEASPSPSSFLHDVQEIVRRQNNSSSTPQLRELAVLPPIHPKSRRRFYQTTAVPNVISKNQLLLGLWGPRRRFFRRHRRSATECLDTPDLQVELDSCTIEEVQRIVDILRSFAAPLISVEIVLSSIKEVLPASGDGWKNMLKLLSPSGGSIDVHAFATALVDEKISRDAAVTMITLPEELNLNAESIIPTLASRVTSSQERRGRNRAQLMTDLEVIIARNPHLDIDRFVSSTAKKVIDEEEFTTLLQLYGFEEQFRACKRRIVKAFRTHDKLFHFSAFVQCLGRLRPQILRQPLPFIQHNAVWLKPALPAINPKSATSENRS</sequence>
<dbReference type="AlphaFoldDB" id="A0A8S1HA41"/>
<keyword evidence="2" id="KW-1185">Reference proteome</keyword>